<dbReference type="PROSITE" id="PS50283">
    <property type="entry name" value="NA_SOLUT_SYMP_3"/>
    <property type="match status" value="1"/>
</dbReference>
<evidence type="ECO:0000313" key="9">
    <source>
        <dbReference type="Proteomes" id="UP000263268"/>
    </source>
</evidence>
<comment type="subcellular location">
    <subcellularLocation>
        <location evidence="1">Membrane</location>
        <topology evidence="1">Multi-pass membrane protein</topology>
    </subcellularLocation>
</comment>
<organism evidence="8 9">
    <name type="scientific">Xanthomarina gelatinilytica</name>
    <dbReference type="NCBI Taxonomy" id="1137281"/>
    <lineage>
        <taxon>Bacteria</taxon>
        <taxon>Pseudomonadati</taxon>
        <taxon>Bacteroidota</taxon>
        <taxon>Flavobacteriia</taxon>
        <taxon>Flavobacteriales</taxon>
        <taxon>Flavobacteriaceae</taxon>
        <taxon>Xanthomarina</taxon>
    </lineage>
</organism>
<evidence type="ECO:0000256" key="2">
    <source>
        <dbReference type="ARBA" id="ARBA00006434"/>
    </source>
</evidence>
<gene>
    <name evidence="8" type="ORF">DHV22_13015</name>
</gene>
<feature type="transmembrane region" description="Helical" evidence="7">
    <location>
        <begin position="6"/>
        <end position="26"/>
    </location>
</feature>
<dbReference type="PANTHER" id="PTHR11819:SF77">
    <property type="entry name" value="SODIUM_GLUCOSE COTRANSPORT PROTEIN"/>
    <property type="match status" value="1"/>
</dbReference>
<feature type="transmembrane region" description="Helical" evidence="7">
    <location>
        <begin position="129"/>
        <end position="157"/>
    </location>
</feature>
<dbReference type="PANTHER" id="PTHR11819">
    <property type="entry name" value="SOLUTE CARRIER FAMILY 5"/>
    <property type="match status" value="1"/>
</dbReference>
<evidence type="ECO:0000256" key="1">
    <source>
        <dbReference type="ARBA" id="ARBA00004141"/>
    </source>
</evidence>
<evidence type="ECO:0000256" key="5">
    <source>
        <dbReference type="ARBA" id="ARBA00023136"/>
    </source>
</evidence>
<evidence type="ECO:0000256" key="6">
    <source>
        <dbReference type="RuleBase" id="RU362091"/>
    </source>
</evidence>
<feature type="transmembrane region" description="Helical" evidence="7">
    <location>
        <begin position="163"/>
        <end position="179"/>
    </location>
</feature>
<dbReference type="GO" id="GO:0005886">
    <property type="term" value="C:plasma membrane"/>
    <property type="evidence" value="ECO:0007669"/>
    <property type="project" value="TreeGrafter"/>
</dbReference>
<dbReference type="Gene3D" id="1.20.1730.10">
    <property type="entry name" value="Sodium/glucose cotransporter"/>
    <property type="match status" value="1"/>
</dbReference>
<sequence length="181" mass="20005">MVQLSSFDVVLIVLFFAITLFIGIYVSKQSGKSAAEYFLSGRNMPWWLLGVSMVATTFSTDTPNLVTDIVRTNGVSGNWVWWAFLLTGLLTVFVYAKLWRKSEVSTDIEFYELRYGGAPARFLRGFRAIYLGIIFNILAMSAVTLAAIKIGAIMLGLQPWETVIYAGTITVVFSALGGFKG</sequence>
<keyword evidence="4 7" id="KW-1133">Transmembrane helix</keyword>
<name>A0A3D6BU82_9FLAO</name>
<dbReference type="InterPro" id="IPR038377">
    <property type="entry name" value="Na/Glc_symporter_sf"/>
</dbReference>
<keyword evidence="5 7" id="KW-0472">Membrane</keyword>
<keyword evidence="3 7" id="KW-0812">Transmembrane</keyword>
<comment type="caution">
    <text evidence="8">The sequence shown here is derived from an EMBL/GenBank/DDBJ whole genome shotgun (WGS) entry which is preliminary data.</text>
</comment>
<dbReference type="EMBL" id="DPRK01000207">
    <property type="protein sequence ID" value="HCY82444.1"/>
    <property type="molecule type" value="Genomic_DNA"/>
</dbReference>
<dbReference type="AlphaFoldDB" id="A0A3D6BU82"/>
<dbReference type="Pfam" id="PF00474">
    <property type="entry name" value="SSF"/>
    <property type="match status" value="1"/>
</dbReference>
<evidence type="ECO:0000256" key="3">
    <source>
        <dbReference type="ARBA" id="ARBA00022692"/>
    </source>
</evidence>
<feature type="transmembrane region" description="Helical" evidence="7">
    <location>
        <begin position="79"/>
        <end position="96"/>
    </location>
</feature>
<protein>
    <submittedName>
        <fullName evidence="8">Na+:solute symporter</fullName>
    </submittedName>
</protein>
<evidence type="ECO:0000313" key="8">
    <source>
        <dbReference type="EMBL" id="HCY82444.1"/>
    </source>
</evidence>
<evidence type="ECO:0000256" key="7">
    <source>
        <dbReference type="SAM" id="Phobius"/>
    </source>
</evidence>
<dbReference type="Proteomes" id="UP000263268">
    <property type="component" value="Unassembled WGS sequence"/>
</dbReference>
<reference evidence="8 9" key="1">
    <citation type="journal article" date="2018" name="Nat. Biotechnol.">
        <title>A standardized bacterial taxonomy based on genome phylogeny substantially revises the tree of life.</title>
        <authorList>
            <person name="Parks D.H."/>
            <person name="Chuvochina M."/>
            <person name="Waite D.W."/>
            <person name="Rinke C."/>
            <person name="Skarshewski A."/>
            <person name="Chaumeil P.A."/>
            <person name="Hugenholtz P."/>
        </authorList>
    </citation>
    <scope>NUCLEOTIDE SEQUENCE [LARGE SCALE GENOMIC DNA]</scope>
    <source>
        <strain evidence="8">UBA10227</strain>
    </source>
</reference>
<proteinExistence type="inferred from homology"/>
<accession>A0A3D6BU82</accession>
<evidence type="ECO:0000256" key="4">
    <source>
        <dbReference type="ARBA" id="ARBA00022989"/>
    </source>
</evidence>
<dbReference type="GO" id="GO:0005412">
    <property type="term" value="F:D-glucose:sodium symporter activity"/>
    <property type="evidence" value="ECO:0007669"/>
    <property type="project" value="TreeGrafter"/>
</dbReference>
<comment type="similarity">
    <text evidence="2 6">Belongs to the sodium:solute symporter (SSF) (TC 2.A.21) family.</text>
</comment>
<dbReference type="InterPro" id="IPR001734">
    <property type="entry name" value="Na/solute_symporter"/>
</dbReference>
<feature type="transmembrane region" description="Helical" evidence="7">
    <location>
        <begin position="46"/>
        <end position="67"/>
    </location>
</feature>
<feature type="non-terminal residue" evidence="8">
    <location>
        <position position="181"/>
    </location>
</feature>